<sequence>MIANVALSIRGFARDDIYAAWSNLGQLFLLALILILLDRMKRP</sequence>
<accession>A0A318S5H6</accession>
<name>A0A318S5H6_9DEIO</name>
<organism evidence="2 3">
    <name type="scientific">Deinococcus yavapaiensis KR-236</name>
    <dbReference type="NCBI Taxonomy" id="694435"/>
    <lineage>
        <taxon>Bacteria</taxon>
        <taxon>Thermotogati</taxon>
        <taxon>Deinococcota</taxon>
        <taxon>Deinococci</taxon>
        <taxon>Deinococcales</taxon>
        <taxon>Deinococcaceae</taxon>
        <taxon>Deinococcus</taxon>
    </lineage>
</organism>
<dbReference type="RefSeq" id="WP_281268590.1">
    <property type="nucleotide sequence ID" value="NZ_QJSX01000023.1"/>
</dbReference>
<comment type="caution">
    <text evidence="2">The sequence shown here is derived from an EMBL/GenBank/DDBJ whole genome shotgun (WGS) entry which is preliminary data.</text>
</comment>
<evidence type="ECO:0000256" key="1">
    <source>
        <dbReference type="SAM" id="Phobius"/>
    </source>
</evidence>
<reference evidence="2 3" key="1">
    <citation type="submission" date="2018-06" db="EMBL/GenBank/DDBJ databases">
        <title>Genomic Encyclopedia of Type Strains, Phase IV (KMG-IV): sequencing the most valuable type-strain genomes for metagenomic binning, comparative biology and taxonomic classification.</title>
        <authorList>
            <person name="Goeker M."/>
        </authorList>
    </citation>
    <scope>NUCLEOTIDE SEQUENCE [LARGE SCALE GENOMIC DNA]</scope>
    <source>
        <strain evidence="2 3">DSM 18048</strain>
    </source>
</reference>
<dbReference type="Proteomes" id="UP000248326">
    <property type="component" value="Unassembled WGS sequence"/>
</dbReference>
<feature type="transmembrane region" description="Helical" evidence="1">
    <location>
        <begin position="17"/>
        <end position="37"/>
    </location>
</feature>
<gene>
    <name evidence="2" type="ORF">DES52_1236</name>
</gene>
<keyword evidence="3" id="KW-1185">Reference proteome</keyword>
<dbReference type="AlphaFoldDB" id="A0A318S5H6"/>
<keyword evidence="1" id="KW-0812">Transmembrane</keyword>
<evidence type="ECO:0000313" key="2">
    <source>
        <dbReference type="EMBL" id="PYE49412.1"/>
    </source>
</evidence>
<keyword evidence="1" id="KW-1133">Transmembrane helix</keyword>
<proteinExistence type="predicted"/>
<keyword evidence="1" id="KW-0472">Membrane</keyword>
<evidence type="ECO:0000313" key="3">
    <source>
        <dbReference type="Proteomes" id="UP000248326"/>
    </source>
</evidence>
<dbReference type="EMBL" id="QJSX01000023">
    <property type="protein sequence ID" value="PYE49412.1"/>
    <property type="molecule type" value="Genomic_DNA"/>
</dbReference>
<protein>
    <submittedName>
        <fullName evidence="2">Uncharacterized protein</fullName>
    </submittedName>
</protein>